<dbReference type="EMBL" id="PRDK01000001">
    <property type="protein sequence ID" value="MBE8712208.1"/>
    <property type="molecule type" value="Genomic_DNA"/>
</dbReference>
<protein>
    <submittedName>
        <fullName evidence="1">Uncharacterized protein</fullName>
    </submittedName>
</protein>
<comment type="caution">
    <text evidence="1">The sequence shown here is derived from an EMBL/GenBank/DDBJ whole genome shotgun (WGS) entry which is preliminary data.</text>
</comment>
<evidence type="ECO:0000313" key="2">
    <source>
        <dbReference type="Proteomes" id="UP000616201"/>
    </source>
</evidence>
<dbReference type="RefSeq" id="WP_196934548.1">
    <property type="nucleotide sequence ID" value="NZ_MU158698.1"/>
</dbReference>
<sequence length="66" mass="7461">MILQYTADPIDDSKPVSWVDNYSSTSKFELLDLPANERLNFRMKALGTRGKVSFSTIINRSTNGYS</sequence>
<proteinExistence type="predicted"/>
<keyword evidence="2" id="KW-1185">Reference proteome</keyword>
<evidence type="ECO:0000313" key="1">
    <source>
        <dbReference type="EMBL" id="MBE8712208.1"/>
    </source>
</evidence>
<reference evidence="1" key="1">
    <citation type="submission" date="2018-02" db="EMBL/GenBank/DDBJ databases">
        <authorList>
            <person name="Vasarhelyi B.M."/>
            <person name="Deshmukh S."/>
            <person name="Balint B."/>
            <person name="Kukolya J."/>
        </authorList>
    </citation>
    <scope>NUCLEOTIDE SEQUENCE</scope>
    <source>
        <strain evidence="1">KB22</strain>
    </source>
</reference>
<name>A0A928USV5_9SPHI</name>
<accession>A0A928USV5</accession>
<dbReference type="AlphaFoldDB" id="A0A928USV5"/>
<dbReference type="Proteomes" id="UP000616201">
    <property type="component" value="Unassembled WGS sequence"/>
</dbReference>
<organism evidence="1 2">
    <name type="scientific">Sphingobacterium hungaricum</name>
    <dbReference type="NCBI Taxonomy" id="2082723"/>
    <lineage>
        <taxon>Bacteria</taxon>
        <taxon>Pseudomonadati</taxon>
        <taxon>Bacteroidota</taxon>
        <taxon>Sphingobacteriia</taxon>
        <taxon>Sphingobacteriales</taxon>
        <taxon>Sphingobacteriaceae</taxon>
        <taxon>Sphingobacterium</taxon>
    </lineage>
</organism>
<gene>
    <name evidence="1" type="ORF">C4F49_00755</name>
</gene>